<dbReference type="RefSeq" id="WP_182620729.1">
    <property type="nucleotide sequence ID" value="NZ_BAAATF010000001.1"/>
</dbReference>
<name>A0A7W3JF19_9MICO</name>
<sequence>MVDVEIPRVALTLEQDRNALATAARRGDVVRVRRGAYCAPGELRADGATRHLLEERNRALARIGALHSQLRAEHVFGHTSAALLLGCRVWSTPGETHVYQHYRASGHACDDVRRHSWTLAPDDVTDAAGLPVTTLERTVVDCARTMHPLEGLVIADSALALGAERGALVDVLAAGAGHRGARRAGLVIELADAGAQSAWETWTRYELLRVGLPRPTTQMPVETDRGRFHTDLGYEPWALGIEFDGQVKYRPDGVRPGHDPAQEYLREKARAEAVRRAGVTIEHVTAADKRDVRAMIARLTRHLPPEVVRAARPDPRLPPT</sequence>
<organism evidence="1 2">
    <name type="scientific">Promicromonospora sukumoe</name>
    <dbReference type="NCBI Taxonomy" id="88382"/>
    <lineage>
        <taxon>Bacteria</taxon>
        <taxon>Bacillati</taxon>
        <taxon>Actinomycetota</taxon>
        <taxon>Actinomycetes</taxon>
        <taxon>Micrococcales</taxon>
        <taxon>Promicromonosporaceae</taxon>
        <taxon>Promicromonospora</taxon>
    </lineage>
</organism>
<evidence type="ECO:0000313" key="2">
    <source>
        <dbReference type="Proteomes" id="UP000540568"/>
    </source>
</evidence>
<dbReference type="Proteomes" id="UP000540568">
    <property type="component" value="Unassembled WGS sequence"/>
</dbReference>
<reference evidence="1 2" key="1">
    <citation type="submission" date="2020-07" db="EMBL/GenBank/DDBJ databases">
        <title>Sequencing the genomes of 1000 actinobacteria strains.</title>
        <authorList>
            <person name="Klenk H.-P."/>
        </authorList>
    </citation>
    <scope>NUCLEOTIDE SEQUENCE [LARGE SCALE GENOMIC DNA]</scope>
    <source>
        <strain evidence="1 2">DSM 44121</strain>
    </source>
</reference>
<dbReference type="EMBL" id="JACGWV010000003">
    <property type="protein sequence ID" value="MBA8811636.1"/>
    <property type="molecule type" value="Genomic_DNA"/>
</dbReference>
<accession>A0A7W3JF19</accession>
<evidence type="ECO:0000313" key="1">
    <source>
        <dbReference type="EMBL" id="MBA8811636.1"/>
    </source>
</evidence>
<gene>
    <name evidence="1" type="ORF">FHX71_005643</name>
</gene>
<keyword evidence="2" id="KW-1185">Reference proteome</keyword>
<dbReference type="AlphaFoldDB" id="A0A7W3JF19"/>
<comment type="caution">
    <text evidence="1">The sequence shown here is derived from an EMBL/GenBank/DDBJ whole genome shotgun (WGS) entry which is preliminary data.</text>
</comment>
<protein>
    <submittedName>
        <fullName evidence="1">Putative transcriptional regulator of viral defense system</fullName>
    </submittedName>
</protein>
<proteinExistence type="predicted"/>